<evidence type="ECO:0000313" key="3">
    <source>
        <dbReference type="Proteomes" id="UP001147747"/>
    </source>
</evidence>
<accession>A0A9W9VQF0</accession>
<protein>
    <submittedName>
        <fullName evidence="2">Acetyl-CoA synthetase-like protein</fullName>
    </submittedName>
</protein>
<dbReference type="GeneID" id="81373565"/>
<dbReference type="OrthoDB" id="429813at2759"/>
<dbReference type="AlphaFoldDB" id="A0A9W9VQF0"/>
<reference evidence="2" key="2">
    <citation type="journal article" date="2023" name="IMA Fungus">
        <title>Comparative genomic study of the Penicillium genus elucidates a diverse pangenome and 15 lateral gene transfer events.</title>
        <authorList>
            <person name="Petersen C."/>
            <person name="Sorensen T."/>
            <person name="Nielsen M.R."/>
            <person name="Sondergaard T.E."/>
            <person name="Sorensen J.L."/>
            <person name="Fitzpatrick D.A."/>
            <person name="Frisvad J.C."/>
            <person name="Nielsen K.L."/>
        </authorList>
    </citation>
    <scope>NUCLEOTIDE SEQUENCE</scope>
    <source>
        <strain evidence="2">IBT 29677</strain>
    </source>
</reference>
<dbReference type="Proteomes" id="UP001147747">
    <property type="component" value="Unassembled WGS sequence"/>
</dbReference>
<sequence length="78" mass="8564">MDAMAQDAGQAIGSSYNILFYLMGFISFVFSIFHGVPVVIFPDEPLSVEHLIELMQLLAQFTCPTGALYPPSVLAILR</sequence>
<evidence type="ECO:0000313" key="2">
    <source>
        <dbReference type="EMBL" id="KAJ5387407.1"/>
    </source>
</evidence>
<name>A0A9W9VQF0_9EURO</name>
<feature type="transmembrane region" description="Helical" evidence="1">
    <location>
        <begin position="20"/>
        <end position="42"/>
    </location>
</feature>
<reference evidence="2" key="1">
    <citation type="submission" date="2022-12" db="EMBL/GenBank/DDBJ databases">
        <authorList>
            <person name="Petersen C."/>
        </authorList>
    </citation>
    <scope>NUCLEOTIDE SEQUENCE</scope>
    <source>
        <strain evidence="2">IBT 29677</strain>
    </source>
</reference>
<keyword evidence="3" id="KW-1185">Reference proteome</keyword>
<feature type="transmembrane region" description="Helical" evidence="1">
    <location>
        <begin position="54"/>
        <end position="77"/>
    </location>
</feature>
<keyword evidence="1" id="KW-0812">Transmembrane</keyword>
<gene>
    <name evidence="2" type="ORF">N7509_009948</name>
</gene>
<keyword evidence="1" id="KW-1133">Transmembrane helix</keyword>
<evidence type="ECO:0000256" key="1">
    <source>
        <dbReference type="SAM" id="Phobius"/>
    </source>
</evidence>
<dbReference type="EMBL" id="JAPZBU010000009">
    <property type="protein sequence ID" value="KAJ5387407.1"/>
    <property type="molecule type" value="Genomic_DNA"/>
</dbReference>
<keyword evidence="1" id="KW-0472">Membrane</keyword>
<proteinExistence type="predicted"/>
<comment type="caution">
    <text evidence="2">The sequence shown here is derived from an EMBL/GenBank/DDBJ whole genome shotgun (WGS) entry which is preliminary data.</text>
</comment>
<dbReference type="RefSeq" id="XP_056485205.1">
    <property type="nucleotide sequence ID" value="XM_056634585.1"/>
</dbReference>
<organism evidence="2 3">
    <name type="scientific">Penicillium cosmopolitanum</name>
    <dbReference type="NCBI Taxonomy" id="1131564"/>
    <lineage>
        <taxon>Eukaryota</taxon>
        <taxon>Fungi</taxon>
        <taxon>Dikarya</taxon>
        <taxon>Ascomycota</taxon>
        <taxon>Pezizomycotina</taxon>
        <taxon>Eurotiomycetes</taxon>
        <taxon>Eurotiomycetidae</taxon>
        <taxon>Eurotiales</taxon>
        <taxon>Aspergillaceae</taxon>
        <taxon>Penicillium</taxon>
    </lineage>
</organism>